<evidence type="ECO:0000256" key="2">
    <source>
        <dbReference type="ARBA" id="ARBA00022692"/>
    </source>
</evidence>
<dbReference type="GO" id="GO:0016020">
    <property type="term" value="C:membrane"/>
    <property type="evidence" value="ECO:0007669"/>
    <property type="project" value="InterPro"/>
</dbReference>
<dbReference type="EMBL" id="JYNV01000200">
    <property type="protein sequence ID" value="KZM23199.1"/>
    <property type="molecule type" value="Genomic_DNA"/>
</dbReference>
<gene>
    <name evidence="5" type="ORF">ST47_g5820</name>
</gene>
<keyword evidence="4" id="KW-0472">Membrane</keyword>
<reference evidence="5 6" key="1">
    <citation type="journal article" date="2016" name="Sci. Rep.">
        <title>Draft genome sequencing and secretome analysis of fungal phytopathogen Ascochyta rabiei provides insight into the necrotrophic effector repertoire.</title>
        <authorList>
            <person name="Verma S."/>
            <person name="Gazara R.K."/>
            <person name="Nizam S."/>
            <person name="Parween S."/>
            <person name="Chattopadhyay D."/>
            <person name="Verma P.K."/>
        </authorList>
    </citation>
    <scope>NUCLEOTIDE SEQUENCE [LARGE SCALE GENOMIC DNA]</scope>
    <source>
        <strain evidence="5 6">ArDII</strain>
    </source>
</reference>
<protein>
    <submittedName>
        <fullName evidence="5">Integral component of membrane</fullName>
    </submittedName>
</protein>
<comment type="subcellular location">
    <subcellularLocation>
        <location evidence="1">Endomembrane system</location>
        <topology evidence="1">Multi-pass membrane protein</topology>
    </subcellularLocation>
</comment>
<comment type="caution">
    <text evidence="5">The sequence shown here is derived from an EMBL/GenBank/DDBJ whole genome shotgun (WGS) entry which is preliminary data.</text>
</comment>
<keyword evidence="2" id="KW-0812">Transmembrane</keyword>
<evidence type="ECO:0000256" key="4">
    <source>
        <dbReference type="ARBA" id="ARBA00023136"/>
    </source>
</evidence>
<dbReference type="InterPro" id="IPR006838">
    <property type="entry name" value="ADTRP_AIG1"/>
</dbReference>
<evidence type="ECO:0000313" key="5">
    <source>
        <dbReference type="EMBL" id="KZM23199.1"/>
    </source>
</evidence>
<dbReference type="OrthoDB" id="1898221at2759"/>
<keyword evidence="3" id="KW-1133">Transmembrane helix</keyword>
<sequence length="278" mass="30500">MGATEVAAELGRRHPLQRLEAPSKGFSGALHVAGLISFYSSFKFLHDNPNQFNLSYGWHLQFLTIIGISISTLCFAFGLLADILSSSSTSPTTPTNASASSSRTLSDYFFTAKNYLSLVAAPVEIVISILYWGLRFIDTGLVVPPDLPLPPLGVDLCFHLVPAVVLTIDAILLSPPWPSSPMNPQAPLLTLGVSTGVAFAYWWWIEICYSHNGYYPYPIFGLLTTYQRIGLFTMSGATMWVVGGALRALYAYVNGYEITEALEKTQRARKMGSEGKWE</sequence>
<accession>A0A163DJQ9</accession>
<dbReference type="PANTHER" id="PTHR10989:SF16">
    <property type="entry name" value="AT02829P-RELATED"/>
    <property type="match status" value="1"/>
</dbReference>
<dbReference type="PANTHER" id="PTHR10989">
    <property type="entry name" value="ANDROGEN-INDUCED PROTEIN 1-RELATED"/>
    <property type="match status" value="1"/>
</dbReference>
<name>A0A163DJQ9_DIDRA</name>
<dbReference type="AlphaFoldDB" id="A0A163DJQ9"/>
<dbReference type="Pfam" id="PF04750">
    <property type="entry name" value="Far-17a_AIG1"/>
    <property type="match status" value="1"/>
</dbReference>
<dbReference type="Proteomes" id="UP000076837">
    <property type="component" value="Unassembled WGS sequence"/>
</dbReference>
<organism evidence="5 6">
    <name type="scientific">Didymella rabiei</name>
    <name type="common">Chickpea ascochyta blight fungus</name>
    <name type="synonym">Mycosphaerella rabiei</name>
    <dbReference type="NCBI Taxonomy" id="5454"/>
    <lineage>
        <taxon>Eukaryota</taxon>
        <taxon>Fungi</taxon>
        <taxon>Dikarya</taxon>
        <taxon>Ascomycota</taxon>
        <taxon>Pezizomycotina</taxon>
        <taxon>Dothideomycetes</taxon>
        <taxon>Pleosporomycetidae</taxon>
        <taxon>Pleosporales</taxon>
        <taxon>Pleosporineae</taxon>
        <taxon>Didymellaceae</taxon>
        <taxon>Ascochyta</taxon>
    </lineage>
</organism>
<evidence type="ECO:0000256" key="3">
    <source>
        <dbReference type="ARBA" id="ARBA00022989"/>
    </source>
</evidence>
<proteinExistence type="predicted"/>
<evidence type="ECO:0000313" key="6">
    <source>
        <dbReference type="Proteomes" id="UP000076837"/>
    </source>
</evidence>
<evidence type="ECO:0000256" key="1">
    <source>
        <dbReference type="ARBA" id="ARBA00004127"/>
    </source>
</evidence>
<keyword evidence="6" id="KW-1185">Reference proteome</keyword>
<dbReference type="STRING" id="5454.A0A163DJQ9"/>
<dbReference type="GO" id="GO:0012505">
    <property type="term" value="C:endomembrane system"/>
    <property type="evidence" value="ECO:0007669"/>
    <property type="project" value="UniProtKB-SubCell"/>
</dbReference>